<sequence>MLGFLRLSIDKLKPEKELQRAKAEILRRKFKIRDLFRHLDTLCAEGKLPESLFDSDGEIDSEDIFCSKCGSKDLSTDNDIILCDGACDRGFHQLCLEPPLLTENIPPDNESWLCPGCDCKDDCIELLNESFGMNLSIGDTWERIFPEAAAAAGNNVDHNSGLPSEDSDDDDYNPDVSEDKEIKGDESNFDESEYASASESEYASASEKLENSRNEDQYLGLPSDDSEDDDYDPNALNIDKKINEESSSSDFTSDSEDLATTIKDNMFSEQDEDPLSTSLGDSKQFKGSGRQRGKAGKKQTLADELSSLLESDPGQEGSSPISAKRNVERLDYKKLYDVSALSCHKETYQNTESDTSDDEDWTDNATASRRKKLTCKVTPVSTNGKASTVDHTQRETAPSPSRCKRQNKVENTNNTPTKSLEGSRISSSGNKKHGSSTYKKLGEAVVQRLYKSFEENRYPDRATKESLAQELGLTFRQVDKWFTNTRWSHRNSPQTEVGPGRKKVALEQAACCKAENQESLGDKDSDCELVSQECSGEKLKTPSSRKMKREPDPQASDSNLEVVNVTTQPPAGSSGAQVVQKEKVFKCSFRRLRSFEVFISG</sequence>
<feature type="region of interest" description="Disordered" evidence="14">
    <location>
        <begin position="343"/>
        <end position="439"/>
    </location>
</feature>
<comment type="similarity">
    <text evidence="2">Belongs to the PHD-associated homeobox family.</text>
</comment>
<keyword evidence="6" id="KW-0805">Transcription regulation</keyword>
<dbReference type="GO" id="GO:0045814">
    <property type="term" value="P:negative regulation of gene expression, epigenetic"/>
    <property type="evidence" value="ECO:0007669"/>
    <property type="project" value="TreeGrafter"/>
</dbReference>
<evidence type="ECO:0000313" key="18">
    <source>
        <dbReference type="Proteomes" id="UP000634136"/>
    </source>
</evidence>
<dbReference type="Gene3D" id="3.30.40.10">
    <property type="entry name" value="Zinc/RING finger domain, C3HC4 (zinc finger)"/>
    <property type="match status" value="1"/>
</dbReference>
<dbReference type="Proteomes" id="UP000634136">
    <property type="component" value="Unassembled WGS sequence"/>
</dbReference>
<evidence type="ECO:0000259" key="16">
    <source>
        <dbReference type="PROSITE" id="PS50071"/>
    </source>
</evidence>
<gene>
    <name evidence="17" type="ORF">G2W53_032021</name>
</gene>
<organism evidence="17 18">
    <name type="scientific">Senna tora</name>
    <dbReference type="NCBI Taxonomy" id="362788"/>
    <lineage>
        <taxon>Eukaryota</taxon>
        <taxon>Viridiplantae</taxon>
        <taxon>Streptophyta</taxon>
        <taxon>Embryophyta</taxon>
        <taxon>Tracheophyta</taxon>
        <taxon>Spermatophyta</taxon>
        <taxon>Magnoliopsida</taxon>
        <taxon>eudicotyledons</taxon>
        <taxon>Gunneridae</taxon>
        <taxon>Pentapetalae</taxon>
        <taxon>rosids</taxon>
        <taxon>fabids</taxon>
        <taxon>Fabales</taxon>
        <taxon>Fabaceae</taxon>
        <taxon>Caesalpinioideae</taxon>
        <taxon>Cassia clade</taxon>
        <taxon>Senna</taxon>
    </lineage>
</organism>
<feature type="region of interest" description="Disordered" evidence="14">
    <location>
        <begin position="536"/>
        <end position="577"/>
    </location>
</feature>
<dbReference type="InterPro" id="IPR009057">
    <property type="entry name" value="Homeodomain-like_sf"/>
</dbReference>
<dbReference type="InterPro" id="IPR011011">
    <property type="entry name" value="Znf_FYVE_PHD"/>
</dbReference>
<evidence type="ECO:0000256" key="7">
    <source>
        <dbReference type="ARBA" id="ARBA00023125"/>
    </source>
</evidence>
<dbReference type="PANTHER" id="PTHR12628:SF13">
    <property type="entry name" value="HOMEOBOX PROTEIN HAT3.1"/>
    <property type="match status" value="1"/>
</dbReference>
<evidence type="ECO:0000256" key="14">
    <source>
        <dbReference type="SAM" id="MobiDB-lite"/>
    </source>
</evidence>
<keyword evidence="10 11" id="KW-0539">Nucleus</keyword>
<keyword evidence="18" id="KW-1185">Reference proteome</keyword>
<dbReference type="CDD" id="cd00086">
    <property type="entry name" value="homeodomain"/>
    <property type="match status" value="1"/>
</dbReference>
<evidence type="ECO:0000256" key="5">
    <source>
        <dbReference type="ARBA" id="ARBA00022833"/>
    </source>
</evidence>
<dbReference type="InterPro" id="IPR019786">
    <property type="entry name" value="Zinc_finger_PHD-type_CS"/>
</dbReference>
<feature type="compositionally biased region" description="Polar residues" evidence="14">
    <location>
        <begin position="409"/>
        <end position="429"/>
    </location>
</feature>
<protein>
    <submittedName>
        <fullName evidence="17">Homeobox protein HAT3.1</fullName>
    </submittedName>
</protein>
<feature type="compositionally biased region" description="Acidic residues" evidence="14">
    <location>
        <begin position="165"/>
        <end position="176"/>
    </location>
</feature>
<comment type="subcellular location">
    <subcellularLocation>
        <location evidence="1 11 13">Nucleus</location>
    </subcellularLocation>
</comment>
<evidence type="ECO:0000256" key="8">
    <source>
        <dbReference type="ARBA" id="ARBA00023155"/>
    </source>
</evidence>
<dbReference type="Gene3D" id="1.10.10.60">
    <property type="entry name" value="Homeodomain-like"/>
    <property type="match status" value="1"/>
</dbReference>
<evidence type="ECO:0000256" key="1">
    <source>
        <dbReference type="ARBA" id="ARBA00004123"/>
    </source>
</evidence>
<feature type="domain" description="Homeobox" evidence="16">
    <location>
        <begin position="446"/>
        <end position="492"/>
    </location>
</feature>
<comment type="caution">
    <text evidence="17">The sequence shown here is derived from an EMBL/GenBank/DDBJ whole genome shotgun (WGS) entry which is preliminary data.</text>
</comment>
<evidence type="ECO:0000313" key="17">
    <source>
        <dbReference type="EMBL" id="KAF7811045.1"/>
    </source>
</evidence>
<dbReference type="OrthoDB" id="1903104at2759"/>
<feature type="region of interest" description="Disordered" evidence="14">
    <location>
        <begin position="152"/>
        <end position="300"/>
    </location>
</feature>
<feature type="DNA-binding region" description="Homeobox" evidence="11">
    <location>
        <begin position="448"/>
        <end position="493"/>
    </location>
</feature>
<feature type="domain" description="PHD-type" evidence="15">
    <location>
        <begin position="63"/>
        <end position="120"/>
    </location>
</feature>
<keyword evidence="7 11" id="KW-0238">DNA-binding</keyword>
<dbReference type="AlphaFoldDB" id="A0A834SVH7"/>
<dbReference type="SUPFAM" id="SSF46689">
    <property type="entry name" value="Homeodomain-like"/>
    <property type="match status" value="1"/>
</dbReference>
<evidence type="ECO:0000256" key="11">
    <source>
        <dbReference type="PROSITE-ProRule" id="PRU00108"/>
    </source>
</evidence>
<evidence type="ECO:0000256" key="4">
    <source>
        <dbReference type="ARBA" id="ARBA00022771"/>
    </source>
</evidence>
<dbReference type="PROSITE" id="PS01359">
    <property type="entry name" value="ZF_PHD_1"/>
    <property type="match status" value="1"/>
</dbReference>
<dbReference type="InterPro" id="IPR001356">
    <property type="entry name" value="HD"/>
</dbReference>
<evidence type="ECO:0000256" key="6">
    <source>
        <dbReference type="ARBA" id="ARBA00023015"/>
    </source>
</evidence>
<dbReference type="PROSITE" id="PS50016">
    <property type="entry name" value="ZF_PHD_2"/>
    <property type="match status" value="1"/>
</dbReference>
<dbReference type="SUPFAM" id="SSF57903">
    <property type="entry name" value="FYVE/PHD zinc finger"/>
    <property type="match status" value="1"/>
</dbReference>
<accession>A0A834SVH7</accession>
<dbReference type="GO" id="GO:0008270">
    <property type="term" value="F:zinc ion binding"/>
    <property type="evidence" value="ECO:0007669"/>
    <property type="project" value="UniProtKB-KW"/>
</dbReference>
<dbReference type="InterPro" id="IPR045876">
    <property type="entry name" value="PRHA-like_PHD-finger"/>
</dbReference>
<evidence type="ECO:0000256" key="13">
    <source>
        <dbReference type="RuleBase" id="RU000682"/>
    </source>
</evidence>
<name>A0A834SVH7_9FABA</name>
<keyword evidence="4 12" id="KW-0863">Zinc-finger</keyword>
<dbReference type="FunFam" id="3.30.40.10:FF:000650">
    <property type="entry name" value="Homeobox protein HAT3.1"/>
    <property type="match status" value="1"/>
</dbReference>
<feature type="compositionally biased region" description="Basic and acidic residues" evidence="14">
    <location>
        <begin position="207"/>
        <end position="216"/>
    </location>
</feature>
<proteinExistence type="inferred from homology"/>
<dbReference type="InterPro" id="IPR013083">
    <property type="entry name" value="Znf_RING/FYVE/PHD"/>
</dbReference>
<dbReference type="Pfam" id="PF00628">
    <property type="entry name" value="PHD"/>
    <property type="match status" value="1"/>
</dbReference>
<feature type="compositionally biased region" description="Low complexity" evidence="14">
    <location>
        <begin position="194"/>
        <end position="206"/>
    </location>
</feature>
<feature type="compositionally biased region" description="Polar residues" evidence="14">
    <location>
        <begin position="379"/>
        <end position="399"/>
    </location>
</feature>
<evidence type="ECO:0000256" key="2">
    <source>
        <dbReference type="ARBA" id="ARBA00007427"/>
    </source>
</evidence>
<evidence type="ECO:0000256" key="12">
    <source>
        <dbReference type="PROSITE-ProRule" id="PRU00146"/>
    </source>
</evidence>
<dbReference type="CDD" id="cd15504">
    <property type="entry name" value="PHD_PRHA_like"/>
    <property type="match status" value="1"/>
</dbReference>
<keyword evidence="8 11" id="KW-0371">Homeobox</keyword>
<dbReference type="GO" id="GO:0003677">
    <property type="term" value="F:DNA binding"/>
    <property type="evidence" value="ECO:0007669"/>
    <property type="project" value="UniProtKB-UniRule"/>
</dbReference>
<evidence type="ECO:0000259" key="15">
    <source>
        <dbReference type="PROSITE" id="PS50016"/>
    </source>
</evidence>
<dbReference type="GO" id="GO:0003682">
    <property type="term" value="F:chromatin binding"/>
    <property type="evidence" value="ECO:0007669"/>
    <property type="project" value="TreeGrafter"/>
</dbReference>
<feature type="compositionally biased region" description="Basic and acidic residues" evidence="14">
    <location>
        <begin position="177"/>
        <end position="186"/>
    </location>
</feature>
<dbReference type="SMART" id="SM00249">
    <property type="entry name" value="PHD"/>
    <property type="match status" value="1"/>
</dbReference>
<dbReference type="PROSITE" id="PS50071">
    <property type="entry name" value="HOMEOBOX_2"/>
    <property type="match status" value="1"/>
</dbReference>
<dbReference type="Pfam" id="PF00046">
    <property type="entry name" value="Homeodomain"/>
    <property type="match status" value="1"/>
</dbReference>
<evidence type="ECO:0000256" key="10">
    <source>
        <dbReference type="ARBA" id="ARBA00023242"/>
    </source>
</evidence>
<dbReference type="PANTHER" id="PTHR12628">
    <property type="entry name" value="POLYCOMB-LIKE TRANSCRIPTION FACTOR"/>
    <property type="match status" value="1"/>
</dbReference>
<dbReference type="EMBL" id="JAAIUW010000010">
    <property type="protein sequence ID" value="KAF7811045.1"/>
    <property type="molecule type" value="Genomic_DNA"/>
</dbReference>
<feature type="compositionally biased region" description="Polar residues" evidence="14">
    <location>
        <begin position="555"/>
        <end position="577"/>
    </location>
</feature>
<keyword evidence="5" id="KW-0862">Zinc</keyword>
<dbReference type="GO" id="GO:0005634">
    <property type="term" value="C:nucleus"/>
    <property type="evidence" value="ECO:0007669"/>
    <property type="project" value="UniProtKB-SubCell"/>
</dbReference>
<dbReference type="InterPro" id="IPR001965">
    <property type="entry name" value="Znf_PHD"/>
</dbReference>
<evidence type="ECO:0000256" key="9">
    <source>
        <dbReference type="ARBA" id="ARBA00023163"/>
    </source>
</evidence>
<reference evidence="17" key="1">
    <citation type="submission" date="2020-09" db="EMBL/GenBank/DDBJ databases">
        <title>Genome-Enabled Discovery of Anthraquinone Biosynthesis in Senna tora.</title>
        <authorList>
            <person name="Kang S.-H."/>
            <person name="Pandey R.P."/>
            <person name="Lee C.-M."/>
            <person name="Sim J.-S."/>
            <person name="Jeong J.-T."/>
            <person name="Choi B.-S."/>
            <person name="Jung M."/>
            <person name="Ginzburg D."/>
            <person name="Zhao K."/>
            <person name="Won S.Y."/>
            <person name="Oh T.-J."/>
            <person name="Yu Y."/>
            <person name="Kim N.-H."/>
            <person name="Lee O.R."/>
            <person name="Lee T.-H."/>
            <person name="Bashyal P."/>
            <person name="Kim T.-S."/>
            <person name="Lee W.-H."/>
            <person name="Kawkins C."/>
            <person name="Kim C.-K."/>
            <person name="Kim J.S."/>
            <person name="Ahn B.O."/>
            <person name="Rhee S.Y."/>
            <person name="Sohng J.K."/>
        </authorList>
    </citation>
    <scope>NUCLEOTIDE SEQUENCE</scope>
    <source>
        <tissue evidence="17">Leaf</tissue>
    </source>
</reference>
<dbReference type="SMART" id="SM00389">
    <property type="entry name" value="HOX"/>
    <property type="match status" value="1"/>
</dbReference>
<keyword evidence="3" id="KW-0479">Metal-binding</keyword>
<dbReference type="InterPro" id="IPR019787">
    <property type="entry name" value="Znf_PHD-finger"/>
</dbReference>
<evidence type="ECO:0000256" key="3">
    <source>
        <dbReference type="ARBA" id="ARBA00022723"/>
    </source>
</evidence>
<keyword evidence="9" id="KW-0804">Transcription</keyword>